<reference evidence="1 2" key="1">
    <citation type="journal article" date="2022" name="DNA Res.">
        <title>Chromosomal-level genome assembly of the orchid tree Bauhinia variegata (Leguminosae; Cercidoideae) supports the allotetraploid origin hypothesis of Bauhinia.</title>
        <authorList>
            <person name="Zhong Y."/>
            <person name="Chen Y."/>
            <person name="Zheng D."/>
            <person name="Pang J."/>
            <person name="Liu Y."/>
            <person name="Luo S."/>
            <person name="Meng S."/>
            <person name="Qian L."/>
            <person name="Wei D."/>
            <person name="Dai S."/>
            <person name="Zhou R."/>
        </authorList>
    </citation>
    <scope>NUCLEOTIDE SEQUENCE [LARGE SCALE GENOMIC DNA]</scope>
    <source>
        <strain evidence="1">BV-YZ2020</strain>
    </source>
</reference>
<keyword evidence="2" id="KW-1185">Reference proteome</keyword>
<comment type="caution">
    <text evidence="1">The sequence shown here is derived from an EMBL/GenBank/DDBJ whole genome shotgun (WGS) entry which is preliminary data.</text>
</comment>
<name>A0ACB9NM34_BAUVA</name>
<evidence type="ECO:0000313" key="2">
    <source>
        <dbReference type="Proteomes" id="UP000828941"/>
    </source>
</evidence>
<evidence type="ECO:0000313" key="1">
    <source>
        <dbReference type="EMBL" id="KAI4337031.1"/>
    </source>
</evidence>
<organism evidence="1 2">
    <name type="scientific">Bauhinia variegata</name>
    <name type="common">Purple orchid tree</name>
    <name type="synonym">Phanera variegata</name>
    <dbReference type="NCBI Taxonomy" id="167791"/>
    <lineage>
        <taxon>Eukaryota</taxon>
        <taxon>Viridiplantae</taxon>
        <taxon>Streptophyta</taxon>
        <taxon>Embryophyta</taxon>
        <taxon>Tracheophyta</taxon>
        <taxon>Spermatophyta</taxon>
        <taxon>Magnoliopsida</taxon>
        <taxon>eudicotyledons</taxon>
        <taxon>Gunneridae</taxon>
        <taxon>Pentapetalae</taxon>
        <taxon>rosids</taxon>
        <taxon>fabids</taxon>
        <taxon>Fabales</taxon>
        <taxon>Fabaceae</taxon>
        <taxon>Cercidoideae</taxon>
        <taxon>Cercideae</taxon>
        <taxon>Bauhiniinae</taxon>
        <taxon>Bauhinia</taxon>
    </lineage>
</organism>
<dbReference type="EMBL" id="CM039431">
    <property type="protein sequence ID" value="KAI4337031.1"/>
    <property type="molecule type" value="Genomic_DNA"/>
</dbReference>
<gene>
    <name evidence="1" type="ORF">L6164_015492</name>
</gene>
<sequence length="76" mass="8990">MKDKEQVWEEIVRENQLQPTTLEELGNWWFVDAMFGGEYPLDSMNKAKEHGFLGFRNSKNSLITWIERAKAYKIVP</sequence>
<protein>
    <submittedName>
        <fullName evidence="1">Uncharacterized protein</fullName>
    </submittedName>
</protein>
<proteinExistence type="predicted"/>
<dbReference type="Proteomes" id="UP000828941">
    <property type="component" value="Chromosome 6"/>
</dbReference>
<accession>A0ACB9NM34</accession>